<evidence type="ECO:0000256" key="2">
    <source>
        <dbReference type="ARBA" id="ARBA00022630"/>
    </source>
</evidence>
<evidence type="ECO:0000256" key="3">
    <source>
        <dbReference type="ARBA" id="ARBA00022827"/>
    </source>
</evidence>
<feature type="domain" description="Oxidoreductase FAD/NAD(P)-binding" evidence="5">
    <location>
        <begin position="1"/>
        <end position="110"/>
    </location>
</feature>
<evidence type="ECO:0000256" key="4">
    <source>
        <dbReference type="ARBA" id="ARBA00023002"/>
    </source>
</evidence>
<sequence>MIAGGTGITPMLQVITHALVLDSKDKTTTVSLLYANQTEADILVRGELEALEKAYPDRFKLHYTVDKAPAKWKYSEGFIDEPMLKKHLKGPGEGVQVLICGPPPMIKFACLPNLEKLGFKEDNIFVF</sequence>
<keyword evidence="2" id="KW-0285">Flavoprotein</keyword>
<dbReference type="InterPro" id="IPR039261">
    <property type="entry name" value="FNR_nucleotide-bd"/>
</dbReference>
<evidence type="ECO:0000256" key="1">
    <source>
        <dbReference type="ARBA" id="ARBA00001974"/>
    </source>
</evidence>
<comment type="caution">
    <text evidence="6">The sequence shown here is derived from an EMBL/GenBank/DDBJ whole genome shotgun (WGS) entry which is preliminary data.</text>
</comment>
<name>A0ABQ6MSH9_9STRA</name>
<keyword evidence="4" id="KW-0560">Oxidoreductase</keyword>
<dbReference type="SUPFAM" id="SSF52343">
    <property type="entry name" value="Ferredoxin reductase-like, C-terminal NADP-linked domain"/>
    <property type="match status" value="1"/>
</dbReference>
<dbReference type="PANTHER" id="PTHR19370">
    <property type="entry name" value="NADH-CYTOCHROME B5 REDUCTASE"/>
    <property type="match status" value="1"/>
</dbReference>
<accession>A0ABQ6MSH9</accession>
<evidence type="ECO:0000259" key="5">
    <source>
        <dbReference type="Pfam" id="PF00175"/>
    </source>
</evidence>
<dbReference type="EMBL" id="BRYB01005971">
    <property type="protein sequence ID" value="GMI31326.1"/>
    <property type="molecule type" value="Genomic_DNA"/>
</dbReference>
<keyword evidence="7" id="KW-1185">Reference proteome</keyword>
<keyword evidence="3" id="KW-0274">FAD</keyword>
<reference evidence="6 7" key="1">
    <citation type="journal article" date="2023" name="Commun. Biol.">
        <title>Genome analysis of Parmales, the sister group of diatoms, reveals the evolutionary specialization of diatoms from phago-mixotrophs to photoautotrophs.</title>
        <authorList>
            <person name="Ban H."/>
            <person name="Sato S."/>
            <person name="Yoshikawa S."/>
            <person name="Yamada K."/>
            <person name="Nakamura Y."/>
            <person name="Ichinomiya M."/>
            <person name="Sato N."/>
            <person name="Blanc-Mathieu R."/>
            <person name="Endo H."/>
            <person name="Kuwata A."/>
            <person name="Ogata H."/>
        </authorList>
    </citation>
    <scope>NUCLEOTIDE SEQUENCE [LARGE SCALE GENOMIC DNA]</scope>
</reference>
<dbReference type="InterPro" id="IPR001433">
    <property type="entry name" value="OxRdtase_FAD/NAD-bd"/>
</dbReference>
<dbReference type="PANTHER" id="PTHR19370:SF185">
    <property type="entry name" value="NADH-CYTOCHROME B5 REDUCTASE"/>
    <property type="match status" value="1"/>
</dbReference>
<dbReference type="InterPro" id="IPR001834">
    <property type="entry name" value="CBR-like"/>
</dbReference>
<dbReference type="Pfam" id="PF00175">
    <property type="entry name" value="NAD_binding_1"/>
    <property type="match status" value="1"/>
</dbReference>
<comment type="cofactor">
    <cofactor evidence="1">
        <name>FAD</name>
        <dbReference type="ChEBI" id="CHEBI:57692"/>
    </cofactor>
</comment>
<organism evidence="6 7">
    <name type="scientific">Tetraparma gracilis</name>
    <dbReference type="NCBI Taxonomy" id="2962635"/>
    <lineage>
        <taxon>Eukaryota</taxon>
        <taxon>Sar</taxon>
        <taxon>Stramenopiles</taxon>
        <taxon>Ochrophyta</taxon>
        <taxon>Bolidophyceae</taxon>
        <taxon>Parmales</taxon>
        <taxon>Triparmaceae</taxon>
        <taxon>Tetraparma</taxon>
    </lineage>
</organism>
<evidence type="ECO:0000313" key="6">
    <source>
        <dbReference type="EMBL" id="GMI31326.1"/>
    </source>
</evidence>
<protein>
    <recommendedName>
        <fullName evidence="5">Oxidoreductase FAD/NAD(P)-binding domain-containing protein</fullName>
    </recommendedName>
</protein>
<dbReference type="CDD" id="cd06183">
    <property type="entry name" value="cyt_b5_reduct_like"/>
    <property type="match status" value="1"/>
</dbReference>
<gene>
    <name evidence="6" type="ORF">TeGR_g5702</name>
</gene>
<dbReference type="Gene3D" id="3.40.50.80">
    <property type="entry name" value="Nucleotide-binding domain of ferredoxin-NADP reductase (FNR) module"/>
    <property type="match status" value="1"/>
</dbReference>
<evidence type="ECO:0000313" key="7">
    <source>
        <dbReference type="Proteomes" id="UP001165060"/>
    </source>
</evidence>
<dbReference type="Proteomes" id="UP001165060">
    <property type="component" value="Unassembled WGS sequence"/>
</dbReference>
<proteinExistence type="predicted"/>